<sequence length="280" mass="29881">MSRALPGSWSGSLLAAGLALVALVLLALGGSARAQVDQNYLEQWLKSSSNNALSATQRTQAEFTTPAHVWNVSRSDNGSVQVVRSPEQWYTLVRLGGELKFVLLINATDAKTTAVQIADAALAHSLASLGTGQYPVYEAQDTAWYQLEDGQLRPLGAKANKLQRGSISVSAYISIRDVRHSGSPTASADENGSAWSSWVLWTMVVLACLGLIGLAVLDKHTSKYRDLETQGGSGKRKLRQAVIETPAKGRARPQVSVHSATAVPASQTAAAIEKTKTEKE</sequence>
<proteinExistence type="predicted"/>
<dbReference type="Proteomes" id="UP000830236">
    <property type="component" value="Chromosome"/>
</dbReference>
<protein>
    <submittedName>
        <fullName evidence="3">Uncharacterized protein</fullName>
    </submittedName>
</protein>
<evidence type="ECO:0000256" key="2">
    <source>
        <dbReference type="SAM" id="Phobius"/>
    </source>
</evidence>
<evidence type="ECO:0000313" key="4">
    <source>
        <dbReference type="Proteomes" id="UP000830236"/>
    </source>
</evidence>
<dbReference type="EMBL" id="CP097095">
    <property type="protein sequence ID" value="UQF79414.1"/>
    <property type="molecule type" value="Genomic_DNA"/>
</dbReference>
<organism evidence="3 4">
    <name type="scientific">Actinomyces graevenitzii</name>
    <dbReference type="NCBI Taxonomy" id="55565"/>
    <lineage>
        <taxon>Bacteria</taxon>
        <taxon>Bacillati</taxon>
        <taxon>Actinomycetota</taxon>
        <taxon>Actinomycetes</taxon>
        <taxon>Actinomycetales</taxon>
        <taxon>Actinomycetaceae</taxon>
        <taxon>Actinomyces</taxon>
    </lineage>
</organism>
<gene>
    <name evidence="3" type="ORF">M3I41_07445</name>
</gene>
<feature type="transmembrane region" description="Helical" evidence="2">
    <location>
        <begin position="198"/>
        <end position="217"/>
    </location>
</feature>
<keyword evidence="2" id="KW-1133">Transmembrane helix</keyword>
<feature type="region of interest" description="Disordered" evidence="1">
    <location>
        <begin position="245"/>
        <end position="280"/>
    </location>
</feature>
<dbReference type="KEGG" id="agh:M3I41_07445"/>
<keyword evidence="2" id="KW-0812">Transmembrane</keyword>
<feature type="compositionally biased region" description="Low complexity" evidence="1">
    <location>
        <begin position="259"/>
        <end position="271"/>
    </location>
</feature>
<reference evidence="3" key="1">
    <citation type="submission" date="2022-05" db="EMBL/GenBank/DDBJ databases">
        <title>Using nanopore sequencing to obtain complete genomes from saliva samples.</title>
        <authorList>
            <person name="Baker J.L."/>
        </authorList>
    </citation>
    <scope>NUCLEOTIDE SEQUENCE</scope>
    <source>
        <strain evidence="3">JCVI-JB-Ag32</strain>
    </source>
</reference>
<name>A0A9E7AM73_9ACTO</name>
<dbReference type="AlphaFoldDB" id="A0A9E7AM73"/>
<accession>A0A9E7AM73</accession>
<evidence type="ECO:0000313" key="3">
    <source>
        <dbReference type="EMBL" id="UQF79414.1"/>
    </source>
</evidence>
<keyword evidence="2" id="KW-0472">Membrane</keyword>
<evidence type="ECO:0000256" key="1">
    <source>
        <dbReference type="SAM" id="MobiDB-lite"/>
    </source>
</evidence>